<protein>
    <submittedName>
        <fullName evidence="1">Uncharacterized protein</fullName>
    </submittedName>
</protein>
<dbReference type="Proteomes" id="UP000314294">
    <property type="component" value="Unassembled WGS sequence"/>
</dbReference>
<gene>
    <name evidence="1" type="ORF">EYF80_020894</name>
</gene>
<dbReference type="AlphaFoldDB" id="A0A4Z2HST8"/>
<comment type="caution">
    <text evidence="1">The sequence shown here is derived from an EMBL/GenBank/DDBJ whole genome shotgun (WGS) entry which is preliminary data.</text>
</comment>
<organism evidence="1 2">
    <name type="scientific">Liparis tanakae</name>
    <name type="common">Tanaka's snailfish</name>
    <dbReference type="NCBI Taxonomy" id="230148"/>
    <lineage>
        <taxon>Eukaryota</taxon>
        <taxon>Metazoa</taxon>
        <taxon>Chordata</taxon>
        <taxon>Craniata</taxon>
        <taxon>Vertebrata</taxon>
        <taxon>Euteleostomi</taxon>
        <taxon>Actinopterygii</taxon>
        <taxon>Neopterygii</taxon>
        <taxon>Teleostei</taxon>
        <taxon>Neoteleostei</taxon>
        <taxon>Acanthomorphata</taxon>
        <taxon>Eupercaria</taxon>
        <taxon>Perciformes</taxon>
        <taxon>Cottioidei</taxon>
        <taxon>Cottales</taxon>
        <taxon>Liparidae</taxon>
        <taxon>Liparis</taxon>
    </lineage>
</organism>
<proteinExistence type="predicted"/>
<dbReference type="EMBL" id="SRLO01000183">
    <property type="protein sequence ID" value="TNN68859.1"/>
    <property type="molecule type" value="Genomic_DNA"/>
</dbReference>
<sequence length="120" mass="14033">MVCWDWLKPREKPGPWMRSNFDTYTQPALLNVITVLSCHKAASACQQTAQMLLSQKKSVEKDENGIWTDPPHYHFILEWDNVSQQVSDNTFLFVGAQNLNRSYQNLLRQNKEEQKTKSNF</sequence>
<accession>A0A4Z2HST8</accession>
<evidence type="ECO:0000313" key="1">
    <source>
        <dbReference type="EMBL" id="TNN68859.1"/>
    </source>
</evidence>
<reference evidence="1 2" key="1">
    <citation type="submission" date="2019-03" db="EMBL/GenBank/DDBJ databases">
        <title>First draft genome of Liparis tanakae, snailfish: a comprehensive survey of snailfish specific genes.</title>
        <authorList>
            <person name="Kim W."/>
            <person name="Song I."/>
            <person name="Jeong J.-H."/>
            <person name="Kim D."/>
            <person name="Kim S."/>
            <person name="Ryu S."/>
            <person name="Song J.Y."/>
            <person name="Lee S.K."/>
        </authorList>
    </citation>
    <scope>NUCLEOTIDE SEQUENCE [LARGE SCALE GENOMIC DNA]</scope>
    <source>
        <tissue evidence="1">Muscle</tissue>
    </source>
</reference>
<evidence type="ECO:0000313" key="2">
    <source>
        <dbReference type="Proteomes" id="UP000314294"/>
    </source>
</evidence>
<keyword evidence="2" id="KW-1185">Reference proteome</keyword>
<name>A0A4Z2HST8_9TELE</name>